<dbReference type="Proteomes" id="UP000240009">
    <property type="component" value="Unassembled WGS sequence"/>
</dbReference>
<name>A0A2S8G300_9BACT</name>
<gene>
    <name evidence="5" type="ORF">C5Y96_02855</name>
</gene>
<dbReference type="Gene3D" id="3.40.50.20">
    <property type="match status" value="1"/>
</dbReference>
<comment type="similarity">
    <text evidence="1">Belongs to the transferase hexapeptide repeat family.</text>
</comment>
<comment type="caution">
    <text evidence="5">The sequence shown here is derived from an EMBL/GenBank/DDBJ whole genome shotgun (WGS) entry which is preliminary data.</text>
</comment>
<dbReference type="NCBIfam" id="TIGR03570">
    <property type="entry name" value="NeuD_NnaD"/>
    <property type="match status" value="1"/>
</dbReference>
<dbReference type="CDD" id="cd03360">
    <property type="entry name" value="LbH_AT_putative"/>
    <property type="match status" value="1"/>
</dbReference>
<dbReference type="Pfam" id="PF17836">
    <property type="entry name" value="PglD_N"/>
    <property type="match status" value="1"/>
</dbReference>
<feature type="active site" description="Proton acceptor" evidence="2">
    <location>
        <position position="139"/>
    </location>
</feature>
<dbReference type="SUPFAM" id="SSF51161">
    <property type="entry name" value="Trimeric LpxA-like enzymes"/>
    <property type="match status" value="1"/>
</dbReference>
<evidence type="ECO:0000259" key="4">
    <source>
        <dbReference type="Pfam" id="PF17836"/>
    </source>
</evidence>
<dbReference type="AlphaFoldDB" id="A0A2S8G300"/>
<dbReference type="InterPro" id="IPR020019">
    <property type="entry name" value="AcTrfase_PglD-like"/>
</dbReference>
<feature type="binding site" evidence="3">
    <location>
        <position position="148"/>
    </location>
    <ligand>
        <name>acetyl-CoA</name>
        <dbReference type="ChEBI" id="CHEBI:57288"/>
    </ligand>
</feature>
<feature type="binding site" evidence="3">
    <location>
        <position position="72"/>
    </location>
    <ligand>
        <name>substrate</name>
    </ligand>
</feature>
<dbReference type="Gene3D" id="2.160.10.10">
    <property type="entry name" value="Hexapeptide repeat proteins"/>
    <property type="match status" value="1"/>
</dbReference>
<proteinExistence type="inferred from homology"/>
<keyword evidence="5" id="KW-0808">Transferase</keyword>
<dbReference type="PANTHER" id="PTHR43300">
    <property type="entry name" value="ACETYLTRANSFERASE"/>
    <property type="match status" value="1"/>
</dbReference>
<evidence type="ECO:0000313" key="6">
    <source>
        <dbReference type="Proteomes" id="UP000240009"/>
    </source>
</evidence>
<evidence type="ECO:0000256" key="1">
    <source>
        <dbReference type="ARBA" id="ARBA00007274"/>
    </source>
</evidence>
<evidence type="ECO:0000256" key="2">
    <source>
        <dbReference type="PIRSR" id="PIRSR620019-1"/>
    </source>
</evidence>
<feature type="domain" description="PglD N-terminal" evidence="4">
    <location>
        <begin position="8"/>
        <end position="84"/>
    </location>
</feature>
<dbReference type="InterPro" id="IPR050179">
    <property type="entry name" value="Trans_hexapeptide_repeat"/>
</dbReference>
<accession>A0A2S8G300</accession>
<dbReference type="InterPro" id="IPR041561">
    <property type="entry name" value="PglD_N"/>
</dbReference>
<reference evidence="5 6" key="1">
    <citation type="submission" date="2018-02" db="EMBL/GenBank/DDBJ databases">
        <title>Comparative genomes isolates from brazilian mangrove.</title>
        <authorList>
            <person name="Araujo J.E."/>
            <person name="Taketani R.G."/>
            <person name="Silva M.C.P."/>
            <person name="Loureco M.V."/>
            <person name="Andreote F.D."/>
        </authorList>
    </citation>
    <scope>NUCLEOTIDE SEQUENCE [LARGE SCALE GENOMIC DNA]</scope>
    <source>
        <strain evidence="5 6">HEX-2 MGV</strain>
    </source>
</reference>
<evidence type="ECO:0000313" key="5">
    <source>
        <dbReference type="EMBL" id="PQO38825.1"/>
    </source>
</evidence>
<sequence length="213" mass="22002">MTQRHCEVVVVGAGGHAKVCIELLQAMGHEIACCIGGPDSPPSCLGHKVLAGDHNLPNLYEKGYRQAFVAIGANHVRARIFHELHALGFDIVNAISPTAVVSPSSQLGRGIAVMANAVINADSRIGDAVIINTGATVDHDVIVANGVHIAPRCALAGNVQVGERSFLGVGCSIIPEIKIGCDTVVGAGAVVVQDLPDSIVAYGVPARVARTRD</sequence>
<dbReference type="GO" id="GO:0016740">
    <property type="term" value="F:transferase activity"/>
    <property type="evidence" value="ECO:0007669"/>
    <property type="project" value="UniProtKB-KW"/>
</dbReference>
<dbReference type="EMBL" id="PUIA01000016">
    <property type="protein sequence ID" value="PQO38825.1"/>
    <property type="molecule type" value="Genomic_DNA"/>
</dbReference>
<dbReference type="InterPro" id="IPR011004">
    <property type="entry name" value="Trimer_LpxA-like_sf"/>
</dbReference>
<organism evidence="5 6">
    <name type="scientific">Blastopirellula marina</name>
    <dbReference type="NCBI Taxonomy" id="124"/>
    <lineage>
        <taxon>Bacteria</taxon>
        <taxon>Pseudomonadati</taxon>
        <taxon>Planctomycetota</taxon>
        <taxon>Planctomycetia</taxon>
        <taxon>Pirellulales</taxon>
        <taxon>Pirellulaceae</taxon>
        <taxon>Blastopirellula</taxon>
    </lineage>
</organism>
<dbReference type="RefSeq" id="WP_105350025.1">
    <property type="nucleotide sequence ID" value="NZ_PUIA01000016.1"/>
</dbReference>
<dbReference type="OrthoDB" id="9794407at2"/>
<protein>
    <submittedName>
        <fullName evidence="5">Hexapeptide transferase</fullName>
    </submittedName>
</protein>
<evidence type="ECO:0000256" key="3">
    <source>
        <dbReference type="PIRSR" id="PIRSR620019-2"/>
    </source>
</evidence>
<dbReference type="PANTHER" id="PTHR43300:SF7">
    <property type="entry name" value="UDP-N-ACETYLBACILLOSAMINE N-ACETYLTRANSFERASE"/>
    <property type="match status" value="1"/>
</dbReference>
<feature type="site" description="Increases basicity of active site His" evidence="2">
    <location>
        <position position="140"/>
    </location>
</feature>